<evidence type="ECO:0000313" key="3">
    <source>
        <dbReference type="Proteomes" id="UP001201701"/>
    </source>
</evidence>
<dbReference type="PANTHER" id="PTHR30543:SF21">
    <property type="entry name" value="NAD(P)H-DEPENDENT FMN REDUCTASE LOT6"/>
    <property type="match status" value="1"/>
</dbReference>
<dbReference type="RefSeq" id="WP_239368085.1">
    <property type="nucleotide sequence ID" value="NZ_JAKREW010000021.1"/>
</dbReference>
<dbReference type="PANTHER" id="PTHR30543">
    <property type="entry name" value="CHROMATE REDUCTASE"/>
    <property type="match status" value="1"/>
</dbReference>
<dbReference type="EMBL" id="JAKREW010000021">
    <property type="protein sequence ID" value="MCG7507184.1"/>
    <property type="molecule type" value="Genomic_DNA"/>
</dbReference>
<accession>A0ABS9QIB0</accession>
<reference evidence="2 3" key="1">
    <citation type="submission" date="2022-02" db="EMBL/GenBank/DDBJ databases">
        <title>Draft genome sequence of Mezorhizobium retamae strain IRAMC:0171 isolated from Retama raetam nodules.</title>
        <authorList>
            <person name="Bengaied R."/>
            <person name="Sbissi I."/>
            <person name="Huber K."/>
            <person name="Ghodbane F."/>
            <person name="Nouioui I."/>
            <person name="Tarhouni M."/>
            <person name="Gtari M."/>
        </authorList>
    </citation>
    <scope>NUCLEOTIDE SEQUENCE [LARGE SCALE GENOMIC DNA]</scope>
    <source>
        <strain evidence="2 3">IRAMC:0171</strain>
    </source>
</reference>
<keyword evidence="3" id="KW-1185">Reference proteome</keyword>
<organism evidence="2 3">
    <name type="scientific">Mesorhizobium retamae</name>
    <dbReference type="NCBI Taxonomy" id="2912854"/>
    <lineage>
        <taxon>Bacteria</taxon>
        <taxon>Pseudomonadati</taxon>
        <taxon>Pseudomonadota</taxon>
        <taxon>Alphaproteobacteria</taxon>
        <taxon>Hyphomicrobiales</taxon>
        <taxon>Phyllobacteriaceae</taxon>
        <taxon>Mesorhizobium</taxon>
    </lineage>
</organism>
<dbReference type="InterPro" id="IPR005025">
    <property type="entry name" value="FMN_Rdtase-like_dom"/>
</dbReference>
<feature type="domain" description="NADPH-dependent FMN reductase-like" evidence="1">
    <location>
        <begin position="3"/>
        <end position="156"/>
    </location>
</feature>
<protein>
    <submittedName>
        <fullName evidence="2">NAD(P)H-dependent oxidoreductase</fullName>
    </submittedName>
</protein>
<dbReference type="InterPro" id="IPR029039">
    <property type="entry name" value="Flavoprotein-like_sf"/>
</dbReference>
<evidence type="ECO:0000259" key="1">
    <source>
        <dbReference type="Pfam" id="PF03358"/>
    </source>
</evidence>
<name>A0ABS9QIB0_9HYPH</name>
<dbReference type="SUPFAM" id="SSF52218">
    <property type="entry name" value="Flavoproteins"/>
    <property type="match status" value="1"/>
</dbReference>
<dbReference type="Proteomes" id="UP001201701">
    <property type="component" value="Unassembled WGS sequence"/>
</dbReference>
<comment type="caution">
    <text evidence="2">The sequence shown here is derived from an EMBL/GenBank/DDBJ whole genome shotgun (WGS) entry which is preliminary data.</text>
</comment>
<gene>
    <name evidence="2" type="ORF">L4923_19320</name>
</gene>
<proteinExistence type="predicted"/>
<evidence type="ECO:0000313" key="2">
    <source>
        <dbReference type="EMBL" id="MCG7507184.1"/>
    </source>
</evidence>
<sequence>MIPKILVFAGSIRSGAFSGRTADVAQKVLAMQGADVTRISLADYPMPIFDEDIEKESGIPENVIKLARLLGAHDGLLLVTPEYNGSVSPLLKNAIDWVSIVRHDNGRQLKPMAGKAVAICSSSKGHFAGVRAINHLRAILLRCHMDIVTPECSVPNGASAFDTGGDFVDQKLRHAMELVAQALIERARISSTRGTV</sequence>
<dbReference type="InterPro" id="IPR050712">
    <property type="entry name" value="NAD(P)H-dep_reductase"/>
</dbReference>
<dbReference type="Pfam" id="PF03358">
    <property type="entry name" value="FMN_red"/>
    <property type="match status" value="1"/>
</dbReference>
<dbReference type="Gene3D" id="3.40.50.360">
    <property type="match status" value="1"/>
</dbReference>